<dbReference type="SUPFAM" id="SSF140996">
    <property type="entry name" value="Hermes dimerisation domain"/>
    <property type="match status" value="1"/>
</dbReference>
<dbReference type="InterPro" id="IPR036236">
    <property type="entry name" value="Znf_C2H2_sf"/>
</dbReference>
<dbReference type="VEuPathDB" id="FungiDB:PTTG_28462"/>
<keyword evidence="4" id="KW-0862">Zinc</keyword>
<name>A0A180GC80_PUCT1</name>
<reference evidence="12" key="2">
    <citation type="submission" date="2016-05" db="EMBL/GenBank/DDBJ databases">
        <title>Comparative analysis highlights variable genome content of wheat rusts and divergence of the mating loci.</title>
        <authorList>
            <person name="Cuomo C.A."/>
            <person name="Bakkeren G."/>
            <person name="Szabo L."/>
            <person name="Khalil H."/>
            <person name="Joly D."/>
            <person name="Goldberg J."/>
            <person name="Young S."/>
            <person name="Zeng Q."/>
            <person name="Fellers J."/>
        </authorList>
    </citation>
    <scope>NUCLEOTIDE SEQUENCE [LARGE SCALE GENOMIC DNA]</scope>
    <source>
        <strain evidence="12">1-1 BBBD Race 1</strain>
    </source>
</reference>
<comment type="subcellular location">
    <subcellularLocation>
        <location evidence="1">Nucleus</location>
    </subcellularLocation>
</comment>
<reference evidence="13" key="4">
    <citation type="submission" date="2025-05" db="UniProtKB">
        <authorList>
            <consortium name="EnsemblFungi"/>
        </authorList>
    </citation>
    <scope>IDENTIFICATION</scope>
    <source>
        <strain evidence="13">isolate 1-1 / race 1 (BBBD)</strain>
    </source>
</reference>
<evidence type="ECO:0000256" key="7">
    <source>
        <dbReference type="ARBA" id="ARBA00023163"/>
    </source>
</evidence>
<dbReference type="GO" id="GO:0005634">
    <property type="term" value="C:nucleus"/>
    <property type="evidence" value="ECO:0007669"/>
    <property type="project" value="UniProtKB-SubCell"/>
</dbReference>
<protein>
    <submittedName>
        <fullName evidence="13">BED-type domain-containing protein</fullName>
    </submittedName>
</protein>
<gene>
    <name evidence="12" type="ORF">PTTG_28462</name>
</gene>
<dbReference type="Pfam" id="PF14372">
    <property type="entry name" value="hAT-like_RNase-H"/>
    <property type="match status" value="1"/>
</dbReference>
<evidence type="ECO:0000256" key="4">
    <source>
        <dbReference type="ARBA" id="ARBA00022833"/>
    </source>
</evidence>
<dbReference type="Pfam" id="PF02892">
    <property type="entry name" value="zf-BED"/>
    <property type="match status" value="1"/>
</dbReference>
<reference evidence="12" key="1">
    <citation type="submission" date="2009-11" db="EMBL/GenBank/DDBJ databases">
        <authorList>
            <consortium name="The Broad Institute Genome Sequencing Platform"/>
            <person name="Ward D."/>
            <person name="Feldgarden M."/>
            <person name="Earl A."/>
            <person name="Young S.K."/>
            <person name="Zeng Q."/>
            <person name="Koehrsen M."/>
            <person name="Alvarado L."/>
            <person name="Berlin A."/>
            <person name="Bochicchio J."/>
            <person name="Borenstein D."/>
            <person name="Chapman S.B."/>
            <person name="Chen Z."/>
            <person name="Engels R."/>
            <person name="Freedman E."/>
            <person name="Gellesch M."/>
            <person name="Goldberg J."/>
            <person name="Griggs A."/>
            <person name="Gujja S."/>
            <person name="Heilman E."/>
            <person name="Heiman D."/>
            <person name="Hepburn T."/>
            <person name="Howarth C."/>
            <person name="Jen D."/>
            <person name="Larson L."/>
            <person name="Lewis B."/>
            <person name="Mehta T."/>
            <person name="Park D."/>
            <person name="Pearson M."/>
            <person name="Roberts A."/>
            <person name="Saif S."/>
            <person name="Shea T."/>
            <person name="Shenoy N."/>
            <person name="Sisk P."/>
            <person name="Stolte C."/>
            <person name="Sykes S."/>
            <person name="Thomson T."/>
            <person name="Walk T."/>
            <person name="White J."/>
            <person name="Yandava C."/>
            <person name="Izard J."/>
            <person name="Baranova O.V."/>
            <person name="Blanton J.M."/>
            <person name="Tanner A.C."/>
            <person name="Dewhirst F.E."/>
            <person name="Haas B."/>
            <person name="Nusbaum C."/>
            <person name="Birren B."/>
        </authorList>
    </citation>
    <scope>NUCLEOTIDE SEQUENCE [LARGE SCALE GENOMIC DNA]</scope>
    <source>
        <strain evidence="12">1-1 BBBD Race 1</strain>
    </source>
</reference>
<dbReference type="PROSITE" id="PS50808">
    <property type="entry name" value="ZF_BED"/>
    <property type="match status" value="1"/>
</dbReference>
<organism evidence="12">
    <name type="scientific">Puccinia triticina (isolate 1-1 / race 1 (BBBD))</name>
    <name type="common">Brown leaf rust fungus</name>
    <dbReference type="NCBI Taxonomy" id="630390"/>
    <lineage>
        <taxon>Eukaryota</taxon>
        <taxon>Fungi</taxon>
        <taxon>Dikarya</taxon>
        <taxon>Basidiomycota</taxon>
        <taxon>Pucciniomycotina</taxon>
        <taxon>Pucciniomycetes</taxon>
        <taxon>Pucciniales</taxon>
        <taxon>Pucciniaceae</taxon>
        <taxon>Puccinia</taxon>
    </lineage>
</organism>
<dbReference type="Proteomes" id="UP000005240">
    <property type="component" value="Unassembled WGS sequence"/>
</dbReference>
<dbReference type="PANTHER" id="PTHR46481">
    <property type="entry name" value="ZINC FINGER BED DOMAIN-CONTAINING PROTEIN 4"/>
    <property type="match status" value="1"/>
</dbReference>
<evidence type="ECO:0000256" key="10">
    <source>
        <dbReference type="SAM" id="MobiDB-lite"/>
    </source>
</evidence>
<proteinExistence type="predicted"/>
<dbReference type="AlphaFoldDB" id="A0A180GC80"/>
<dbReference type="GO" id="GO:0009791">
    <property type="term" value="P:post-embryonic development"/>
    <property type="evidence" value="ECO:0007669"/>
    <property type="project" value="UniProtKB-ARBA"/>
</dbReference>
<dbReference type="InterPro" id="IPR003656">
    <property type="entry name" value="Znf_BED"/>
</dbReference>
<evidence type="ECO:0000256" key="6">
    <source>
        <dbReference type="ARBA" id="ARBA00023125"/>
    </source>
</evidence>
<accession>A0A180GC80</accession>
<keyword evidence="6" id="KW-0238">DNA-binding</keyword>
<dbReference type="EMBL" id="ADAS02000110">
    <property type="protein sequence ID" value="OAV90068.1"/>
    <property type="molecule type" value="Genomic_DNA"/>
</dbReference>
<dbReference type="PANTHER" id="PTHR46481:SF10">
    <property type="entry name" value="ZINC FINGER BED DOMAIN-CONTAINING PROTEIN 39"/>
    <property type="match status" value="1"/>
</dbReference>
<dbReference type="SUPFAM" id="SSF53098">
    <property type="entry name" value="Ribonuclease H-like"/>
    <property type="match status" value="1"/>
</dbReference>
<feature type="region of interest" description="Disordered" evidence="10">
    <location>
        <begin position="519"/>
        <end position="540"/>
    </location>
</feature>
<reference evidence="13 14" key="3">
    <citation type="journal article" date="2017" name="G3 (Bethesda)">
        <title>Comparative analysis highlights variable genome content of wheat rusts and divergence of the mating loci.</title>
        <authorList>
            <person name="Cuomo C.A."/>
            <person name="Bakkeren G."/>
            <person name="Khalil H.B."/>
            <person name="Panwar V."/>
            <person name="Joly D."/>
            <person name="Linning R."/>
            <person name="Sakthikumar S."/>
            <person name="Song X."/>
            <person name="Adiconis X."/>
            <person name="Fan L."/>
            <person name="Goldberg J.M."/>
            <person name="Levin J.Z."/>
            <person name="Young S."/>
            <person name="Zeng Q."/>
            <person name="Anikster Y."/>
            <person name="Bruce M."/>
            <person name="Wang M."/>
            <person name="Yin C."/>
            <person name="McCallum B."/>
            <person name="Szabo L.J."/>
            <person name="Hulbert S."/>
            <person name="Chen X."/>
            <person name="Fellers J.P."/>
        </authorList>
    </citation>
    <scope>NUCLEOTIDE SEQUENCE</scope>
    <source>
        <strain evidence="13">isolate 1-1 / race 1 (BBBD)</strain>
        <strain evidence="14">Isolate 1-1 / race 1 (BBBD)</strain>
    </source>
</reference>
<dbReference type="InterPro" id="IPR025525">
    <property type="entry name" value="hAT-like_transposase_RNase-H"/>
</dbReference>
<keyword evidence="2" id="KW-0479">Metal-binding</keyword>
<dbReference type="GO" id="GO:0003677">
    <property type="term" value="F:DNA binding"/>
    <property type="evidence" value="ECO:0007669"/>
    <property type="project" value="UniProtKB-KW"/>
</dbReference>
<feature type="region of interest" description="Disordered" evidence="10">
    <location>
        <begin position="1"/>
        <end position="28"/>
    </location>
</feature>
<evidence type="ECO:0000313" key="14">
    <source>
        <dbReference type="Proteomes" id="UP000005240"/>
    </source>
</evidence>
<dbReference type="STRING" id="630390.A0A180GC80"/>
<keyword evidence="3 9" id="KW-0863">Zinc-finger</keyword>
<keyword evidence="7" id="KW-0804">Transcription</keyword>
<evidence type="ECO:0000256" key="8">
    <source>
        <dbReference type="ARBA" id="ARBA00023242"/>
    </source>
</evidence>
<dbReference type="InterPro" id="IPR012337">
    <property type="entry name" value="RNaseH-like_sf"/>
</dbReference>
<evidence type="ECO:0000313" key="13">
    <source>
        <dbReference type="EnsemblFungi" id="PTTG_28462-t43_1-p1"/>
    </source>
</evidence>
<feature type="compositionally biased region" description="Low complexity" evidence="10">
    <location>
        <begin position="521"/>
        <end position="532"/>
    </location>
</feature>
<dbReference type="OrthoDB" id="1900170at2759"/>
<evidence type="ECO:0000256" key="2">
    <source>
        <dbReference type="ARBA" id="ARBA00022723"/>
    </source>
</evidence>
<keyword evidence="14" id="KW-1185">Reference proteome</keyword>
<evidence type="ECO:0000259" key="11">
    <source>
        <dbReference type="PROSITE" id="PS50808"/>
    </source>
</evidence>
<dbReference type="InterPro" id="IPR052035">
    <property type="entry name" value="ZnF_BED_domain_contain"/>
</dbReference>
<dbReference type="EnsemblFungi" id="PTTG_28462-t43_1">
    <property type="protein sequence ID" value="PTTG_28462-t43_1-p1"/>
    <property type="gene ID" value="PTTG_28462"/>
</dbReference>
<evidence type="ECO:0000256" key="1">
    <source>
        <dbReference type="ARBA" id="ARBA00004123"/>
    </source>
</evidence>
<evidence type="ECO:0000256" key="5">
    <source>
        <dbReference type="ARBA" id="ARBA00023015"/>
    </source>
</evidence>
<feature type="domain" description="BED-type" evidence="11">
    <location>
        <begin position="32"/>
        <end position="76"/>
    </location>
</feature>
<evidence type="ECO:0000256" key="3">
    <source>
        <dbReference type="ARBA" id="ARBA00022771"/>
    </source>
</evidence>
<dbReference type="GO" id="GO:0008270">
    <property type="term" value="F:zinc ion binding"/>
    <property type="evidence" value="ECO:0007669"/>
    <property type="project" value="UniProtKB-KW"/>
</dbReference>
<sequence>MARRTSQNKDDDIEVPPTPSESQEDNPIKRRKLTSWVWDHFTKIVESDGKEKAECNYCQAKLTGGSSAGTKHLWQHSNQCITKKGGMIHAKQGRLNFPSASLTQAARGVWIYNQEQLRARLAEMIILHEYPFAMAKHEGFIDFMRKLQPQFQMPGRKTVRNDCVQIFTDQKTAKISKLAKDAHHIVLTTNMWTASDLTVPTTGYMVVTLHYIDSQWELNKNIISFQPLPPPHSGQAIADRLSQVLQDWKLVNKVAFVTLNNAQANTAAMVRLKQYVDDRSVTSGAATSAHFHMRCLAHIINLVVKDGLKIAGDAVDRLRNAVHWIHGSPSCMDAFDKSLTAVGIDINKKHPCKDVPTRWNSTYLMIKASLPCKLAFQELAIVDNKFEDCPSKVRWDELVLMEQFLEPFYQAIILLSGTQYPMINYGYCVMSAIEAQLKESLANPTLTSMVEPMKQKFNKYWEPAKTVLAIGLFLDPRYKMRYLRYNLEQNPAGNKDVNNFIGRVKSQFLALWNLYVPAPSPANKPSSSQQETSQKKKTID</sequence>
<dbReference type="SMART" id="SM00614">
    <property type="entry name" value="ZnF_BED"/>
    <property type="match status" value="1"/>
</dbReference>
<evidence type="ECO:0000313" key="12">
    <source>
        <dbReference type="EMBL" id="OAV90068.1"/>
    </source>
</evidence>
<keyword evidence="8" id="KW-0539">Nucleus</keyword>
<evidence type="ECO:0000256" key="9">
    <source>
        <dbReference type="PROSITE-ProRule" id="PRU00027"/>
    </source>
</evidence>
<dbReference type="SUPFAM" id="SSF57667">
    <property type="entry name" value="beta-beta-alpha zinc fingers"/>
    <property type="match status" value="1"/>
</dbReference>
<keyword evidence="5" id="KW-0805">Transcription regulation</keyword>